<dbReference type="Gene3D" id="3.30.70.100">
    <property type="match status" value="1"/>
</dbReference>
<dbReference type="EMBL" id="DSOV01000012">
    <property type="protein sequence ID" value="HEN41581.1"/>
    <property type="molecule type" value="Genomic_DNA"/>
</dbReference>
<dbReference type="SUPFAM" id="SSF54909">
    <property type="entry name" value="Dimeric alpha+beta barrel"/>
    <property type="match status" value="1"/>
</dbReference>
<sequence>MITHIVLFKLHDPSPANVTAAREKLESMRGKIPQLRHLEVGVDVIRSERSADLALVTRFDSLEDLQAYQVHPYHANEVVPHMKSVSIQTVAADYVSG</sequence>
<comment type="caution">
    <text evidence="2">The sequence shown here is derived from an EMBL/GenBank/DDBJ whole genome shotgun (WGS) entry which is preliminary data.</text>
</comment>
<dbReference type="PANTHER" id="PTHR37832:SF1">
    <property type="entry name" value="STRESS-RESPONSE A_B BARREL DOMAIN-CONTAINING PROTEIN"/>
    <property type="match status" value="1"/>
</dbReference>
<evidence type="ECO:0000313" key="2">
    <source>
        <dbReference type="EMBL" id="HEN41581.1"/>
    </source>
</evidence>
<protein>
    <submittedName>
        <fullName evidence="2">Dabb family protein</fullName>
    </submittedName>
</protein>
<dbReference type="SMART" id="SM00886">
    <property type="entry name" value="Dabb"/>
    <property type="match status" value="1"/>
</dbReference>
<reference evidence="2" key="1">
    <citation type="journal article" date="2020" name="mSystems">
        <title>Genome- and Community-Level Interaction Insights into Carbon Utilization and Element Cycling Functions of Hydrothermarchaeota in Hydrothermal Sediment.</title>
        <authorList>
            <person name="Zhou Z."/>
            <person name="Liu Y."/>
            <person name="Xu W."/>
            <person name="Pan J."/>
            <person name="Luo Z.H."/>
            <person name="Li M."/>
        </authorList>
    </citation>
    <scope>NUCLEOTIDE SEQUENCE [LARGE SCALE GENOMIC DNA]</scope>
    <source>
        <strain evidence="2">SpSt-349</strain>
    </source>
</reference>
<feature type="domain" description="Stress-response A/B barrel" evidence="1">
    <location>
        <begin position="2"/>
        <end position="94"/>
    </location>
</feature>
<dbReference type="AlphaFoldDB" id="A0A831TXR7"/>
<gene>
    <name evidence="2" type="ORF">ENQ87_04260</name>
</gene>
<dbReference type="InterPro" id="IPR013097">
    <property type="entry name" value="Dabb"/>
</dbReference>
<name>A0A831TXR7_GEOME</name>
<dbReference type="Pfam" id="PF07876">
    <property type="entry name" value="Dabb"/>
    <property type="match status" value="1"/>
</dbReference>
<dbReference type="InterPro" id="IPR011008">
    <property type="entry name" value="Dimeric_a/b-barrel"/>
</dbReference>
<proteinExistence type="predicted"/>
<dbReference type="PROSITE" id="PS51502">
    <property type="entry name" value="S_R_A_B_BARREL"/>
    <property type="match status" value="1"/>
</dbReference>
<evidence type="ECO:0000259" key="1">
    <source>
        <dbReference type="PROSITE" id="PS51502"/>
    </source>
</evidence>
<dbReference type="PANTHER" id="PTHR37832">
    <property type="entry name" value="BLL2683 PROTEIN"/>
    <property type="match status" value="1"/>
</dbReference>
<accession>A0A831TXR7</accession>
<organism evidence="2">
    <name type="scientific">Geobacter metallireducens</name>
    <dbReference type="NCBI Taxonomy" id="28232"/>
    <lineage>
        <taxon>Bacteria</taxon>
        <taxon>Pseudomonadati</taxon>
        <taxon>Thermodesulfobacteriota</taxon>
        <taxon>Desulfuromonadia</taxon>
        <taxon>Geobacterales</taxon>
        <taxon>Geobacteraceae</taxon>
        <taxon>Geobacter</taxon>
    </lineage>
</organism>